<feature type="compositionally biased region" description="Low complexity" evidence="1">
    <location>
        <begin position="236"/>
        <end position="266"/>
    </location>
</feature>
<name>A0A8S3YNF8_9EUPU</name>
<feature type="non-terminal residue" evidence="2">
    <location>
        <position position="403"/>
    </location>
</feature>
<proteinExistence type="predicted"/>
<feature type="compositionally biased region" description="Polar residues" evidence="1">
    <location>
        <begin position="224"/>
        <end position="235"/>
    </location>
</feature>
<feature type="region of interest" description="Disordered" evidence="1">
    <location>
        <begin position="280"/>
        <end position="309"/>
    </location>
</feature>
<feature type="compositionally biased region" description="Low complexity" evidence="1">
    <location>
        <begin position="212"/>
        <end position="222"/>
    </location>
</feature>
<evidence type="ECO:0000256" key="1">
    <source>
        <dbReference type="SAM" id="MobiDB-lite"/>
    </source>
</evidence>
<dbReference type="EMBL" id="CAJHNH020000307">
    <property type="protein sequence ID" value="CAG5116821.1"/>
    <property type="molecule type" value="Genomic_DNA"/>
</dbReference>
<keyword evidence="3" id="KW-1185">Reference proteome</keyword>
<feature type="region of interest" description="Disordered" evidence="1">
    <location>
        <begin position="151"/>
        <end position="266"/>
    </location>
</feature>
<dbReference type="AlphaFoldDB" id="A0A8S3YNF8"/>
<gene>
    <name evidence="2" type="ORF">CUNI_LOCUS2379</name>
</gene>
<sequence length="403" mass="44179">MLPCVVIAVYNSEKPSNHTCLFPRSASDEAERSLHILVKLASNWECVTTMLDSLLPYMRNLLPLIEQVEAPAVEKYINELFNQLLQTCYSQLTQVSTHDVKHSIFLELSKLLNVSLELMRGKQSLHFTALSTINRIMDICIVHKNYEFGSPSSKQDGEESHIPATAQEFGGGKVVGGHTRSSVKETNSGRDGHPVRFQSHAHPHTGLSCRFSSSDESSTAASFLTPSSKGLTVTHTPLSATSSSSPSCIIPGSSVPSGSATSTGSTSISYSATLNRISSLHKRRASQVHNEHQQQPTCGSDDDDSSKQGTTIIRTPLEILLSLDPSQIVSCLHNNITMHKRIIGTRQKCTPSVRQRHCTHHCLQILSARVLTLMCHSANVQHKLVTRGHLKMLVEALDPNHDP</sequence>
<evidence type="ECO:0000313" key="2">
    <source>
        <dbReference type="EMBL" id="CAG5116821.1"/>
    </source>
</evidence>
<accession>A0A8S3YNF8</accession>
<protein>
    <submittedName>
        <fullName evidence="2">Uncharacterized protein</fullName>
    </submittedName>
</protein>
<dbReference type="OrthoDB" id="269822at2759"/>
<organism evidence="2 3">
    <name type="scientific">Candidula unifasciata</name>
    <dbReference type="NCBI Taxonomy" id="100452"/>
    <lineage>
        <taxon>Eukaryota</taxon>
        <taxon>Metazoa</taxon>
        <taxon>Spiralia</taxon>
        <taxon>Lophotrochozoa</taxon>
        <taxon>Mollusca</taxon>
        <taxon>Gastropoda</taxon>
        <taxon>Heterobranchia</taxon>
        <taxon>Euthyneura</taxon>
        <taxon>Panpulmonata</taxon>
        <taxon>Eupulmonata</taxon>
        <taxon>Stylommatophora</taxon>
        <taxon>Helicina</taxon>
        <taxon>Helicoidea</taxon>
        <taxon>Geomitridae</taxon>
        <taxon>Candidula</taxon>
    </lineage>
</organism>
<comment type="caution">
    <text evidence="2">The sequence shown here is derived from an EMBL/GenBank/DDBJ whole genome shotgun (WGS) entry which is preliminary data.</text>
</comment>
<dbReference type="Proteomes" id="UP000678393">
    <property type="component" value="Unassembled WGS sequence"/>
</dbReference>
<evidence type="ECO:0000313" key="3">
    <source>
        <dbReference type="Proteomes" id="UP000678393"/>
    </source>
</evidence>
<reference evidence="2" key="1">
    <citation type="submission" date="2021-04" db="EMBL/GenBank/DDBJ databases">
        <authorList>
            <consortium name="Molecular Ecology Group"/>
        </authorList>
    </citation>
    <scope>NUCLEOTIDE SEQUENCE</scope>
</reference>